<evidence type="ECO:0000256" key="1">
    <source>
        <dbReference type="ARBA" id="ARBA00022801"/>
    </source>
</evidence>
<evidence type="ECO:0000313" key="4">
    <source>
        <dbReference type="EMBL" id="KKS42539.1"/>
    </source>
</evidence>
<dbReference type="InterPro" id="IPR011108">
    <property type="entry name" value="RMMBL"/>
</dbReference>
<dbReference type="InterPro" id="IPR001279">
    <property type="entry name" value="Metallo-B-lactamas"/>
</dbReference>
<evidence type="ECO:0000259" key="3">
    <source>
        <dbReference type="SMART" id="SM01027"/>
    </source>
</evidence>
<dbReference type="Gene3D" id="3.60.15.10">
    <property type="entry name" value="Ribonuclease Z/Hydroxyacylglutathione hydrolase-like"/>
    <property type="match status" value="1"/>
</dbReference>
<dbReference type="SMART" id="SM01027">
    <property type="entry name" value="Beta-Casp"/>
    <property type="match status" value="1"/>
</dbReference>
<organism evidence="4 5">
    <name type="scientific">candidate division CPR1 bacterium GW2011_GWA2_42_17</name>
    <dbReference type="NCBI Taxonomy" id="1618341"/>
    <lineage>
        <taxon>Bacteria</taxon>
        <taxon>candidate division CPR1</taxon>
    </lineage>
</organism>
<dbReference type="PROSITE" id="PS51257">
    <property type="entry name" value="PROKAR_LIPOPROTEIN"/>
    <property type="match status" value="1"/>
</dbReference>
<dbReference type="InterPro" id="IPR022712">
    <property type="entry name" value="Beta_Casp"/>
</dbReference>
<comment type="caution">
    <text evidence="4">The sequence shown here is derived from an EMBL/GenBank/DDBJ whole genome shotgun (WGS) entry which is preliminary data.</text>
</comment>
<evidence type="ECO:0000313" key="5">
    <source>
        <dbReference type="Proteomes" id="UP000034875"/>
    </source>
</evidence>
<dbReference type="AlphaFoldDB" id="A0A0G0Z1A3"/>
<dbReference type="Pfam" id="PF10996">
    <property type="entry name" value="Beta-Casp"/>
    <property type="match status" value="1"/>
</dbReference>
<feature type="domain" description="Beta-Casp" evidence="3">
    <location>
        <begin position="240"/>
        <end position="365"/>
    </location>
</feature>
<dbReference type="PATRIC" id="fig|1618341.3.peg.589"/>
<proteinExistence type="predicted"/>
<dbReference type="PANTHER" id="PTHR11203:SF37">
    <property type="entry name" value="INTEGRATOR COMPLEX SUBUNIT 11"/>
    <property type="match status" value="1"/>
</dbReference>
<dbReference type="PANTHER" id="PTHR11203">
    <property type="entry name" value="CLEAVAGE AND POLYADENYLATION SPECIFICITY FACTOR FAMILY MEMBER"/>
    <property type="match status" value="1"/>
</dbReference>
<dbReference type="Pfam" id="PF00753">
    <property type="entry name" value="Lactamase_B"/>
    <property type="match status" value="1"/>
</dbReference>
<dbReference type="SUPFAM" id="SSF56281">
    <property type="entry name" value="Metallo-hydrolase/oxidoreductase"/>
    <property type="match status" value="1"/>
</dbReference>
<dbReference type="InterPro" id="IPR036866">
    <property type="entry name" value="RibonucZ/Hydroxyglut_hydro"/>
</dbReference>
<dbReference type="GO" id="GO:0016787">
    <property type="term" value="F:hydrolase activity"/>
    <property type="evidence" value="ECO:0007669"/>
    <property type="project" value="UniProtKB-KW"/>
</dbReference>
<dbReference type="EMBL" id="LCCZ01000041">
    <property type="protein sequence ID" value="KKS42539.1"/>
    <property type="molecule type" value="Genomic_DNA"/>
</dbReference>
<dbReference type="CDD" id="cd16295">
    <property type="entry name" value="TTHA0252-CPSF-like_MBL-fold"/>
    <property type="match status" value="1"/>
</dbReference>
<dbReference type="Pfam" id="PF07521">
    <property type="entry name" value="RMMBL"/>
    <property type="match status" value="1"/>
</dbReference>
<dbReference type="Gene3D" id="3.40.50.10890">
    <property type="match status" value="1"/>
</dbReference>
<sequence>MLKLSFHGGAGVVTGACYMLDNGRSKILIDCGMQQGRRAVEEVNRAPFGFNPKEISALIFTHAHTDHVGRSPKLWKEGFRGKVFGTAPTLDFAKVILEDNQGLLQNVAEKFNEEPLYTLKDVEGVTKLFEGRNYHEKFEAAPGFSVTLFDAGHILGSSIVVVETEGKKIVFSGDLGNVSMPFLKETEEVKDVDYLLVESAYGNRIHKDITNRKDLLEDLTEDTVRRGGTLLIPAFAMERTQDLLYELNSLLKGGRIPDIPVFIDSPLAIKITEIYSKYPEYYNKEAAYLLKRGENIFDFKNFKYTSSVEESKSINAVTPPKIIIAGSGMMNGGRILHHAQRYLPDPRSLLLIVGYQVVGTLGRELLDSANQVKIYDKTIEVNARIRAIDGYSAHADQIKLKEWVRPMRFSLHRAFVVQGEQESSEEFANILRDEFAIDAVVPAAGITYYL</sequence>
<name>A0A0G0Z1A3_9BACT</name>
<gene>
    <name evidence="4" type="ORF">UV05_C0041G0003</name>
</gene>
<keyword evidence="1" id="KW-0378">Hydrolase</keyword>
<feature type="domain" description="Metallo-beta-lactamase" evidence="2">
    <location>
        <begin position="14"/>
        <end position="228"/>
    </location>
</feature>
<evidence type="ECO:0000259" key="2">
    <source>
        <dbReference type="SMART" id="SM00849"/>
    </source>
</evidence>
<dbReference type="InterPro" id="IPR050698">
    <property type="entry name" value="MBL"/>
</dbReference>
<protein>
    <submittedName>
        <fullName evidence="4">RNA-metabolising metallo-beta-lactamase</fullName>
    </submittedName>
</protein>
<dbReference type="GO" id="GO:0004521">
    <property type="term" value="F:RNA endonuclease activity"/>
    <property type="evidence" value="ECO:0007669"/>
    <property type="project" value="TreeGrafter"/>
</dbReference>
<reference evidence="4 5" key="1">
    <citation type="journal article" date="2015" name="Nature">
        <title>rRNA introns, odd ribosomes, and small enigmatic genomes across a large radiation of phyla.</title>
        <authorList>
            <person name="Brown C.T."/>
            <person name="Hug L.A."/>
            <person name="Thomas B.C."/>
            <person name="Sharon I."/>
            <person name="Castelle C.J."/>
            <person name="Singh A."/>
            <person name="Wilkins M.J."/>
            <person name="Williams K.H."/>
            <person name="Banfield J.F."/>
        </authorList>
    </citation>
    <scope>NUCLEOTIDE SEQUENCE [LARGE SCALE GENOMIC DNA]</scope>
</reference>
<dbReference type="Proteomes" id="UP000034875">
    <property type="component" value="Unassembled WGS sequence"/>
</dbReference>
<dbReference type="SMART" id="SM00849">
    <property type="entry name" value="Lactamase_B"/>
    <property type="match status" value="1"/>
</dbReference>
<accession>A0A0G0Z1A3</accession>